<reference evidence="3" key="1">
    <citation type="submission" date="2021-01" db="EMBL/GenBank/DDBJ databases">
        <title>Whole genome shotgun sequence of Planotetraspora thailandica NBRC 104271.</title>
        <authorList>
            <person name="Komaki H."/>
            <person name="Tamura T."/>
        </authorList>
    </citation>
    <scope>NUCLEOTIDE SEQUENCE</scope>
    <source>
        <strain evidence="3">NBRC 104271</strain>
    </source>
</reference>
<gene>
    <name evidence="3" type="ORF">Pth03_00450</name>
</gene>
<feature type="transmembrane region" description="Helical" evidence="2">
    <location>
        <begin position="75"/>
        <end position="96"/>
    </location>
</feature>
<sequence length="378" mass="39211">MHAPSAPVPPAPVPAAAASGGTPPTRHRGVWVAYAAAAWAATYGVAALVWTLTGRGYPFWRNEPDAVLHGVSPDVGAPVFAAVLLATAVAALAMAGRHAVRLSGLPRAALLTFGWAVSAALLAVVPSANALALTGYAPMLIIGAPFGWPPDVDYSHVLNWSMANEVWCMAGGYLLGFAVLSWQRTTRAACARCGRRPGADGSARILRWGRRATLVAVVVPLLYAASRLAWLAGIPLGITDDMLRELQDSGGVWAGAGLGAFAVVGSVLTLGLIQRWGEVFPRWMVGLAGRRVPIKLAVIPAAYVAPIVVSAGLGIATSSAIWHVAGYSKALVVTHMLWPVWGIALAFAAYAYHLRRRGACTACGLGGAQPAGLTNPDS</sequence>
<feature type="transmembrane region" description="Helical" evidence="2">
    <location>
        <begin position="157"/>
        <end position="182"/>
    </location>
</feature>
<keyword evidence="4" id="KW-1185">Reference proteome</keyword>
<feature type="transmembrane region" description="Helical" evidence="2">
    <location>
        <begin position="31"/>
        <end position="52"/>
    </location>
</feature>
<feature type="transmembrane region" description="Helical" evidence="2">
    <location>
        <begin position="252"/>
        <end position="273"/>
    </location>
</feature>
<evidence type="ECO:0000256" key="1">
    <source>
        <dbReference type="SAM" id="MobiDB-lite"/>
    </source>
</evidence>
<keyword evidence="2" id="KW-0812">Transmembrane</keyword>
<dbReference type="Proteomes" id="UP000605992">
    <property type="component" value="Unassembled WGS sequence"/>
</dbReference>
<evidence type="ECO:0000313" key="3">
    <source>
        <dbReference type="EMBL" id="GII51656.1"/>
    </source>
</evidence>
<feature type="transmembrane region" description="Helical" evidence="2">
    <location>
        <begin position="108"/>
        <end position="137"/>
    </location>
</feature>
<comment type="caution">
    <text evidence="3">The sequence shown here is derived from an EMBL/GenBank/DDBJ whole genome shotgun (WGS) entry which is preliminary data.</text>
</comment>
<keyword evidence="2" id="KW-1133">Transmembrane helix</keyword>
<keyword evidence="2" id="KW-0472">Membrane</keyword>
<feature type="compositionally biased region" description="Low complexity" evidence="1">
    <location>
        <begin position="14"/>
        <end position="23"/>
    </location>
</feature>
<organism evidence="3 4">
    <name type="scientific">Planotetraspora thailandica</name>
    <dbReference type="NCBI Taxonomy" id="487172"/>
    <lineage>
        <taxon>Bacteria</taxon>
        <taxon>Bacillati</taxon>
        <taxon>Actinomycetota</taxon>
        <taxon>Actinomycetes</taxon>
        <taxon>Streptosporangiales</taxon>
        <taxon>Streptosporangiaceae</taxon>
        <taxon>Planotetraspora</taxon>
    </lineage>
</organism>
<name>A0A8J3UVQ5_9ACTN</name>
<dbReference type="AlphaFoldDB" id="A0A8J3UVQ5"/>
<feature type="transmembrane region" description="Helical" evidence="2">
    <location>
        <begin position="294"/>
        <end position="316"/>
    </location>
</feature>
<protein>
    <submittedName>
        <fullName evidence="3">Uncharacterized protein</fullName>
    </submittedName>
</protein>
<feature type="transmembrane region" description="Helical" evidence="2">
    <location>
        <begin position="212"/>
        <end position="232"/>
    </location>
</feature>
<evidence type="ECO:0000313" key="4">
    <source>
        <dbReference type="Proteomes" id="UP000605992"/>
    </source>
</evidence>
<feature type="region of interest" description="Disordered" evidence="1">
    <location>
        <begin position="1"/>
        <end position="23"/>
    </location>
</feature>
<accession>A0A8J3UVQ5</accession>
<dbReference type="EMBL" id="BOOR01000002">
    <property type="protein sequence ID" value="GII51656.1"/>
    <property type="molecule type" value="Genomic_DNA"/>
</dbReference>
<evidence type="ECO:0000256" key="2">
    <source>
        <dbReference type="SAM" id="Phobius"/>
    </source>
</evidence>
<proteinExistence type="predicted"/>
<feature type="transmembrane region" description="Helical" evidence="2">
    <location>
        <begin position="336"/>
        <end position="352"/>
    </location>
</feature>
<feature type="compositionally biased region" description="Pro residues" evidence="1">
    <location>
        <begin position="1"/>
        <end position="13"/>
    </location>
</feature>
<dbReference type="RefSeq" id="WP_203941990.1">
    <property type="nucleotide sequence ID" value="NZ_BOOR01000002.1"/>
</dbReference>